<feature type="compositionally biased region" description="Basic residues" evidence="1">
    <location>
        <begin position="161"/>
        <end position="174"/>
    </location>
</feature>
<dbReference type="InterPro" id="IPR029058">
    <property type="entry name" value="AB_hydrolase_fold"/>
</dbReference>
<protein>
    <submittedName>
        <fullName evidence="3">Alpha/beta fold hydrolase</fullName>
    </submittedName>
</protein>
<accession>A0ABW4FJQ1</accession>
<dbReference type="SUPFAM" id="SSF53474">
    <property type="entry name" value="alpha/beta-Hydrolases"/>
    <property type="match status" value="1"/>
</dbReference>
<dbReference type="InterPro" id="IPR051044">
    <property type="entry name" value="MAG_DAG_Lipase"/>
</dbReference>
<dbReference type="InterPro" id="IPR022742">
    <property type="entry name" value="Hydrolase_4"/>
</dbReference>
<feature type="compositionally biased region" description="Low complexity" evidence="1">
    <location>
        <begin position="247"/>
        <end position="263"/>
    </location>
</feature>
<proteinExistence type="predicted"/>
<evidence type="ECO:0000256" key="1">
    <source>
        <dbReference type="SAM" id="MobiDB-lite"/>
    </source>
</evidence>
<dbReference type="Proteomes" id="UP001597145">
    <property type="component" value="Unassembled WGS sequence"/>
</dbReference>
<dbReference type="Gene3D" id="3.40.50.1820">
    <property type="entry name" value="alpha/beta hydrolase"/>
    <property type="match status" value="1"/>
</dbReference>
<feature type="compositionally biased region" description="Low complexity" evidence="1">
    <location>
        <begin position="147"/>
        <end position="160"/>
    </location>
</feature>
<dbReference type="RefSeq" id="WP_379659788.1">
    <property type="nucleotide sequence ID" value="NZ_BAAAJG010000002.1"/>
</dbReference>
<feature type="compositionally biased region" description="Polar residues" evidence="1">
    <location>
        <begin position="267"/>
        <end position="277"/>
    </location>
</feature>
<feature type="region of interest" description="Disordered" evidence="1">
    <location>
        <begin position="142"/>
        <end position="184"/>
    </location>
</feature>
<evidence type="ECO:0000313" key="3">
    <source>
        <dbReference type="EMBL" id="MFD1530828.1"/>
    </source>
</evidence>
<feature type="region of interest" description="Disordered" evidence="1">
    <location>
        <begin position="223"/>
        <end position="300"/>
    </location>
</feature>
<feature type="compositionally biased region" description="Polar residues" evidence="1">
    <location>
        <begin position="223"/>
        <end position="234"/>
    </location>
</feature>
<dbReference type="GO" id="GO:0016787">
    <property type="term" value="F:hydrolase activity"/>
    <property type="evidence" value="ECO:0007669"/>
    <property type="project" value="UniProtKB-KW"/>
</dbReference>
<gene>
    <name evidence="3" type="ORF">ACFSCY_15390</name>
</gene>
<keyword evidence="3" id="KW-0378">Hydrolase</keyword>
<dbReference type="Pfam" id="PF12146">
    <property type="entry name" value="Hydrolase_4"/>
    <property type="match status" value="1"/>
</dbReference>
<reference evidence="4" key="1">
    <citation type="journal article" date="2019" name="Int. J. Syst. Evol. Microbiol.">
        <title>The Global Catalogue of Microorganisms (GCM) 10K type strain sequencing project: providing services to taxonomists for standard genome sequencing and annotation.</title>
        <authorList>
            <consortium name="The Broad Institute Genomics Platform"/>
            <consortium name="The Broad Institute Genome Sequencing Center for Infectious Disease"/>
            <person name="Wu L."/>
            <person name="Ma J."/>
        </authorList>
    </citation>
    <scope>NUCLEOTIDE SEQUENCE [LARGE SCALE GENOMIC DNA]</scope>
    <source>
        <strain evidence="4">JCM 12165</strain>
    </source>
</reference>
<dbReference type="PANTHER" id="PTHR11614">
    <property type="entry name" value="PHOSPHOLIPASE-RELATED"/>
    <property type="match status" value="1"/>
</dbReference>
<evidence type="ECO:0000313" key="4">
    <source>
        <dbReference type="Proteomes" id="UP001597145"/>
    </source>
</evidence>
<organism evidence="3 4">
    <name type="scientific">Pseudonocardia aurantiaca</name>
    <dbReference type="NCBI Taxonomy" id="75290"/>
    <lineage>
        <taxon>Bacteria</taxon>
        <taxon>Bacillati</taxon>
        <taxon>Actinomycetota</taxon>
        <taxon>Actinomycetes</taxon>
        <taxon>Pseudonocardiales</taxon>
        <taxon>Pseudonocardiaceae</taxon>
        <taxon>Pseudonocardia</taxon>
    </lineage>
</organism>
<name>A0ABW4FJQ1_9PSEU</name>
<sequence>MADRLEHVEGRLTGVRDVELFWQAWLPPEPPTGVLLLCHGLGEHSGRYGHVVDALVPAGWAVYGLDLRGHGRSEGKRCHLVDYADWLADFDAFRRLAAARHDGLPVFLLGHSMGGRSRWPTRSTTRTTCAGSCCRRPRWRTAPCPPRSSRCSCRSPGSPRRSARRASTRPRSARTPRCTRPTRPTRWYTTATRRWGCLRRCSGSSACCRSGRGSFGCRCSCSTASWTRSPTSPASARWRRRADHRTSPCSGTRGSGTRSTRSRSATDHSPTCGSGSPRTAERVLSQPGVLTLMPVPPPGA</sequence>
<evidence type="ECO:0000259" key="2">
    <source>
        <dbReference type="Pfam" id="PF12146"/>
    </source>
</evidence>
<feature type="domain" description="Serine aminopeptidase S33" evidence="2">
    <location>
        <begin position="30"/>
        <end position="115"/>
    </location>
</feature>
<feature type="compositionally biased region" description="Low complexity" evidence="1">
    <location>
        <begin position="175"/>
        <end position="184"/>
    </location>
</feature>
<keyword evidence="4" id="KW-1185">Reference proteome</keyword>
<comment type="caution">
    <text evidence="3">The sequence shown here is derived from an EMBL/GenBank/DDBJ whole genome shotgun (WGS) entry which is preliminary data.</text>
</comment>
<dbReference type="EMBL" id="JBHUCP010000009">
    <property type="protein sequence ID" value="MFD1530828.1"/>
    <property type="molecule type" value="Genomic_DNA"/>
</dbReference>